<dbReference type="Pfam" id="PF12862">
    <property type="entry name" value="ANAPC5"/>
    <property type="match status" value="1"/>
</dbReference>
<dbReference type="PANTHER" id="PTHR12830">
    <property type="entry name" value="ANAPHASE-PROMOTING COMPLEX SUBUNIT 5"/>
    <property type="match status" value="1"/>
</dbReference>
<feature type="domain" description="Anaphase-promoting complex subunit 5" evidence="7">
    <location>
        <begin position="124"/>
        <end position="219"/>
    </location>
</feature>
<keyword evidence="4" id="KW-0498">Mitosis</keyword>
<reference evidence="9" key="1">
    <citation type="submission" date="2022-11" db="UniProtKB">
        <authorList>
            <consortium name="WormBaseParasite"/>
        </authorList>
    </citation>
    <scope>IDENTIFICATION</scope>
</reference>
<evidence type="ECO:0000259" key="7">
    <source>
        <dbReference type="Pfam" id="PF12862"/>
    </source>
</evidence>
<comment type="similarity">
    <text evidence="1">Belongs to the APC5 family.</text>
</comment>
<dbReference type="Proteomes" id="UP000887565">
    <property type="component" value="Unplaced"/>
</dbReference>
<dbReference type="InterPro" id="IPR026000">
    <property type="entry name" value="Apc5_dom"/>
</dbReference>
<dbReference type="PANTHER" id="PTHR12830:SF9">
    <property type="entry name" value="ANAPHASE-PROMOTING COMPLEX SUBUNIT 5"/>
    <property type="match status" value="1"/>
</dbReference>
<dbReference type="GO" id="GO:0051301">
    <property type="term" value="P:cell division"/>
    <property type="evidence" value="ECO:0007669"/>
    <property type="project" value="UniProtKB-KW"/>
</dbReference>
<name>A0A915J394_ROMCU</name>
<sequence>MYWEQLQLYMDGQKLAEIVRSASPITIFDQDDQYDSVMSENIRTYVRPKLKEFNDGDFFHKLNLSISSVAIQQAESSKREFKAFVDDQIFLLLSNPRKAATYDFIEHQLQRASQQYPHCSQWLFLKYLNARRFGDFAGAKSALHEYFDWSAVEMYRQRFSNFPLNWGKVLRYGPFCLARLNRLFGYKKQAIAHIQESITKAQEASDAECLQFAIDSSFNVELCTVLSDFSSGKPVKRALDYLQSSIDGVGNRTVKLSSTNENVSTCILSTLFLTCGHFDQCLLEAKQLCQSRICDIDPKTNQSGLAYLSAAYESQSVALCNLAVCYASRLIYDRSHIDG</sequence>
<evidence type="ECO:0000256" key="4">
    <source>
        <dbReference type="ARBA" id="ARBA00022776"/>
    </source>
</evidence>
<dbReference type="GO" id="GO:0031145">
    <property type="term" value="P:anaphase-promoting complex-dependent catabolic process"/>
    <property type="evidence" value="ECO:0007669"/>
    <property type="project" value="TreeGrafter"/>
</dbReference>
<keyword evidence="5" id="KW-0833">Ubl conjugation pathway</keyword>
<evidence type="ECO:0000256" key="3">
    <source>
        <dbReference type="ARBA" id="ARBA00022618"/>
    </source>
</evidence>
<evidence type="ECO:0000256" key="2">
    <source>
        <dbReference type="ARBA" id="ARBA00016066"/>
    </source>
</evidence>
<accession>A0A915J394</accession>
<dbReference type="GO" id="GO:0005680">
    <property type="term" value="C:anaphase-promoting complex"/>
    <property type="evidence" value="ECO:0007669"/>
    <property type="project" value="InterPro"/>
</dbReference>
<keyword evidence="6" id="KW-0131">Cell cycle</keyword>
<dbReference type="InterPro" id="IPR037679">
    <property type="entry name" value="Apc5"/>
</dbReference>
<dbReference type="GO" id="GO:0045842">
    <property type="term" value="P:positive regulation of mitotic metaphase/anaphase transition"/>
    <property type="evidence" value="ECO:0007669"/>
    <property type="project" value="TreeGrafter"/>
</dbReference>
<dbReference type="WBParaSite" id="nRc.2.0.1.t20177-RA">
    <property type="protein sequence ID" value="nRc.2.0.1.t20177-RA"/>
    <property type="gene ID" value="nRc.2.0.1.g20177"/>
</dbReference>
<dbReference type="AlphaFoldDB" id="A0A915J394"/>
<keyword evidence="8" id="KW-1185">Reference proteome</keyword>
<proteinExistence type="inferred from homology"/>
<evidence type="ECO:0000256" key="6">
    <source>
        <dbReference type="ARBA" id="ARBA00023306"/>
    </source>
</evidence>
<evidence type="ECO:0000256" key="5">
    <source>
        <dbReference type="ARBA" id="ARBA00022786"/>
    </source>
</evidence>
<organism evidence="8 9">
    <name type="scientific">Romanomermis culicivorax</name>
    <name type="common">Nematode worm</name>
    <dbReference type="NCBI Taxonomy" id="13658"/>
    <lineage>
        <taxon>Eukaryota</taxon>
        <taxon>Metazoa</taxon>
        <taxon>Ecdysozoa</taxon>
        <taxon>Nematoda</taxon>
        <taxon>Enoplea</taxon>
        <taxon>Dorylaimia</taxon>
        <taxon>Mermithida</taxon>
        <taxon>Mermithoidea</taxon>
        <taxon>Mermithidae</taxon>
        <taxon>Romanomermis</taxon>
    </lineage>
</organism>
<protein>
    <recommendedName>
        <fullName evidence="2">Anaphase-promoting complex subunit 5</fullName>
    </recommendedName>
</protein>
<dbReference type="GO" id="GO:0070979">
    <property type="term" value="P:protein K11-linked ubiquitination"/>
    <property type="evidence" value="ECO:0007669"/>
    <property type="project" value="TreeGrafter"/>
</dbReference>
<keyword evidence="3" id="KW-0132">Cell division</keyword>
<evidence type="ECO:0000313" key="9">
    <source>
        <dbReference type="WBParaSite" id="nRc.2.0.1.t20177-RA"/>
    </source>
</evidence>
<evidence type="ECO:0000313" key="8">
    <source>
        <dbReference type="Proteomes" id="UP000887565"/>
    </source>
</evidence>
<evidence type="ECO:0000256" key="1">
    <source>
        <dbReference type="ARBA" id="ARBA00007450"/>
    </source>
</evidence>